<feature type="compositionally biased region" description="Low complexity" evidence="1">
    <location>
        <begin position="211"/>
        <end position="220"/>
    </location>
</feature>
<proteinExistence type="predicted"/>
<feature type="region of interest" description="Disordered" evidence="1">
    <location>
        <begin position="174"/>
        <end position="283"/>
    </location>
</feature>
<reference evidence="2 3" key="1">
    <citation type="journal article" date="2016" name="Mol. Biol. Evol.">
        <title>Comparative Genomics of Early-Diverging Mushroom-Forming Fungi Provides Insights into the Origins of Lignocellulose Decay Capabilities.</title>
        <authorList>
            <person name="Nagy L.G."/>
            <person name="Riley R."/>
            <person name="Tritt A."/>
            <person name="Adam C."/>
            <person name="Daum C."/>
            <person name="Floudas D."/>
            <person name="Sun H."/>
            <person name="Yadav J.S."/>
            <person name="Pangilinan J."/>
            <person name="Larsson K.H."/>
            <person name="Matsuura K."/>
            <person name="Barry K."/>
            <person name="Labutti K."/>
            <person name="Kuo R."/>
            <person name="Ohm R.A."/>
            <person name="Bhattacharya S.S."/>
            <person name="Shirouzu T."/>
            <person name="Yoshinaga Y."/>
            <person name="Martin F.M."/>
            <person name="Grigoriev I.V."/>
            <person name="Hibbett D.S."/>
        </authorList>
    </citation>
    <scope>NUCLEOTIDE SEQUENCE [LARGE SCALE GENOMIC DNA]</scope>
    <source>
        <strain evidence="2 3">HHB12029</strain>
    </source>
</reference>
<dbReference type="Proteomes" id="UP000077266">
    <property type="component" value="Unassembled WGS sequence"/>
</dbReference>
<protein>
    <recommendedName>
        <fullName evidence="4">Zinc finger double-stranded RNA binding domain-containing protein</fullName>
    </recommendedName>
</protein>
<evidence type="ECO:0008006" key="4">
    <source>
        <dbReference type="Google" id="ProtNLM"/>
    </source>
</evidence>
<accession>A0A165L812</accession>
<dbReference type="EMBL" id="KV425930">
    <property type="protein sequence ID" value="KZV97492.1"/>
    <property type="molecule type" value="Genomic_DNA"/>
</dbReference>
<organism evidence="2 3">
    <name type="scientific">Exidia glandulosa HHB12029</name>
    <dbReference type="NCBI Taxonomy" id="1314781"/>
    <lineage>
        <taxon>Eukaryota</taxon>
        <taxon>Fungi</taxon>
        <taxon>Dikarya</taxon>
        <taxon>Basidiomycota</taxon>
        <taxon>Agaricomycotina</taxon>
        <taxon>Agaricomycetes</taxon>
        <taxon>Auriculariales</taxon>
        <taxon>Exidiaceae</taxon>
        <taxon>Exidia</taxon>
    </lineage>
</organism>
<dbReference type="STRING" id="1314781.A0A165L812"/>
<feature type="compositionally biased region" description="Acidic residues" evidence="1">
    <location>
        <begin position="83"/>
        <end position="93"/>
    </location>
</feature>
<feature type="compositionally biased region" description="Acidic residues" evidence="1">
    <location>
        <begin position="34"/>
        <end position="57"/>
    </location>
</feature>
<sequence>MYKRVAKHARRKAEEEELGLDDDAKEVLGMHDTDDSESESSSDDSDDADDAGSEDGESAVPRSLKRKLGQLDAPSDGGSSQGDESDVEDDDDASLSAQDALDNPIFELASPEGAQSCAICPGKVIKNVAMAKDHKTSGAHLRRLKRFADACNTLKSKGLDLSTLSAASVVTAMDEKADFSQSSRPDSAKSRRKHKRDRGGKKRREAREQQRAAGGAFTSAPPAPASADDKPKAARKISKTASDAVHSRTRKEPTATTKSSAQPAVKRIRRSNPLATKVRVVDV</sequence>
<dbReference type="AlphaFoldDB" id="A0A165L812"/>
<name>A0A165L812_EXIGL</name>
<dbReference type="OrthoDB" id="2538461at2759"/>
<feature type="compositionally biased region" description="Basic residues" evidence="1">
    <location>
        <begin position="190"/>
        <end position="204"/>
    </location>
</feature>
<evidence type="ECO:0000313" key="2">
    <source>
        <dbReference type="EMBL" id="KZV97492.1"/>
    </source>
</evidence>
<dbReference type="InParanoid" id="A0A165L812"/>
<evidence type="ECO:0000313" key="3">
    <source>
        <dbReference type="Proteomes" id="UP000077266"/>
    </source>
</evidence>
<feature type="region of interest" description="Disordered" evidence="1">
    <location>
        <begin position="1"/>
        <end position="107"/>
    </location>
</feature>
<feature type="compositionally biased region" description="Basic residues" evidence="1">
    <location>
        <begin position="1"/>
        <end position="11"/>
    </location>
</feature>
<feature type="compositionally biased region" description="Acidic residues" evidence="1">
    <location>
        <begin position="15"/>
        <end position="24"/>
    </location>
</feature>
<keyword evidence="3" id="KW-1185">Reference proteome</keyword>
<evidence type="ECO:0000256" key="1">
    <source>
        <dbReference type="SAM" id="MobiDB-lite"/>
    </source>
</evidence>
<gene>
    <name evidence="2" type="ORF">EXIGLDRAFT_730709</name>
</gene>